<evidence type="ECO:0008006" key="2">
    <source>
        <dbReference type="Google" id="ProtNLM"/>
    </source>
</evidence>
<dbReference type="AlphaFoldDB" id="A0A455SK68"/>
<gene>
    <name evidence="1" type="ORF">KTC_20630</name>
</gene>
<reference evidence="1" key="1">
    <citation type="submission" date="2018-12" db="EMBL/GenBank/DDBJ databases">
        <title>Novel natural products biosynthetic potential of the class Ktedonobacteria.</title>
        <authorList>
            <person name="Zheng Y."/>
            <person name="Saitou A."/>
            <person name="Wang C.M."/>
            <person name="Toyoda A."/>
            <person name="Minakuchi Y."/>
            <person name="Sekiguchi Y."/>
            <person name="Ueda K."/>
            <person name="Takano H."/>
            <person name="Sakai Y."/>
            <person name="Yokota A."/>
            <person name="Yabe S."/>
        </authorList>
    </citation>
    <scope>NUCLEOTIDE SEQUENCE</scope>
    <source>
        <strain evidence="1">COM3</strain>
    </source>
</reference>
<dbReference type="Gene3D" id="2.180.10.10">
    <property type="entry name" value="RHS repeat-associated core"/>
    <property type="match status" value="1"/>
</dbReference>
<organism evidence="1">
    <name type="scientific">Thermosporothrix sp. COM3</name>
    <dbReference type="NCBI Taxonomy" id="2490863"/>
    <lineage>
        <taxon>Bacteria</taxon>
        <taxon>Bacillati</taxon>
        <taxon>Chloroflexota</taxon>
        <taxon>Ktedonobacteria</taxon>
        <taxon>Ktedonobacterales</taxon>
        <taxon>Thermosporotrichaceae</taxon>
        <taxon>Thermosporothrix</taxon>
    </lineage>
</organism>
<protein>
    <recommendedName>
        <fullName evidence="2">Type IV secretion protein Rhs</fullName>
    </recommendedName>
</protein>
<dbReference type="EMBL" id="AP019376">
    <property type="protein sequence ID" value="BBH87312.1"/>
    <property type="molecule type" value="Genomic_DNA"/>
</dbReference>
<name>A0A455SK68_9CHLR</name>
<proteinExistence type="predicted"/>
<sequence length="158" mass="17436">MDRVTKGPRGTLSYQDNSHPHAVTHLGGTTTRYASYDAMGNMICRTSETTGKETCEAGPTRSGAQMVYDFQGRMIQWKARSGKQERADYLYDSAGNRVAQRTSETAENGLETSQMVFSFGAWTEVKIVGASKETTKYSEVAGKAVAYEQGQKPLLFRI</sequence>
<accession>A0A455SK68</accession>
<evidence type="ECO:0000313" key="1">
    <source>
        <dbReference type="EMBL" id="BBH87312.1"/>
    </source>
</evidence>